<accession>A0A1C4A1M8</accession>
<proteinExistence type="predicted"/>
<evidence type="ECO:0000313" key="1">
    <source>
        <dbReference type="EMBL" id="SCB88442.1"/>
    </source>
</evidence>
<protein>
    <submittedName>
        <fullName evidence="1">Uncharacterized protein</fullName>
    </submittedName>
</protein>
<gene>
    <name evidence="1" type="ORF">GA0061071_102345</name>
</gene>
<dbReference type="EMBL" id="FMAY01000002">
    <property type="protein sequence ID" value="SCB88442.1"/>
    <property type="molecule type" value="Genomic_DNA"/>
</dbReference>
<dbReference type="Proteomes" id="UP000198975">
    <property type="component" value="Unassembled WGS sequence"/>
</dbReference>
<organism evidence="1 2">
    <name type="scientific">Kosakonia oryzendophytica</name>
    <dbReference type="NCBI Taxonomy" id="1005665"/>
    <lineage>
        <taxon>Bacteria</taxon>
        <taxon>Pseudomonadati</taxon>
        <taxon>Pseudomonadota</taxon>
        <taxon>Gammaproteobacteria</taxon>
        <taxon>Enterobacterales</taxon>
        <taxon>Enterobacteriaceae</taxon>
        <taxon>Kosakonia</taxon>
    </lineage>
</organism>
<dbReference type="AlphaFoldDB" id="A0A1C4A1M8"/>
<name>A0A1C4A1M8_9ENTR</name>
<reference evidence="2" key="1">
    <citation type="submission" date="2016-08" db="EMBL/GenBank/DDBJ databases">
        <authorList>
            <person name="Varghese N."/>
            <person name="Submissions Spin"/>
        </authorList>
    </citation>
    <scope>NUCLEOTIDE SEQUENCE [LARGE SCALE GENOMIC DNA]</scope>
    <source>
        <strain evidence="2">REICA_082</strain>
    </source>
</reference>
<keyword evidence="2" id="KW-1185">Reference proteome</keyword>
<sequence length="342" mass="39695">MKKLSRICWNDKYWRAPSGREGKSINSSSYEYQHGFGHEEWLFDTEKLIDGYHYAYLQSLAGLVRNGQVMDINLYTIKNEKRNNTRYWLGEILNAELVSHAESRRIVKQYQHNGWYDEMKSQLNEVDVDGDILGSIDKSEFFTIKFKPQNLRLCEPYIFSHTDPAVKSNYYNLINFVELPLQARSATAFDFKAGHRSKPESGQRSGGGYRAEISYIHNTIQEALYTSLCQHVGEDRVSTEQNTGYGTRIDLVVQENENTYSFYEIKTHAHVSYCIREAIGQLLEYAYWHDNGIHITKMVIVGITPATAEDNAYIARLRALHHLPLEYMHFDLDQKTFSQSDQ</sequence>
<evidence type="ECO:0000313" key="2">
    <source>
        <dbReference type="Proteomes" id="UP000198975"/>
    </source>
</evidence>